<proteinExistence type="predicted"/>
<sequence>MRSKIKVTIVAALLLFSVASGTVLAKEGGSLINELTEIDSFHPPDITDPRILMYNEWHYFNVVDEEQNLSVVTALRLTGNISDPLMSSAIVMLGYSTPGGINMTGDFYPITQAQYSNETPDLQINSSTVTLTEEGYHVHVESANDQTVFDARFKPATGPAPVFTISYDPYQTINWLVASPKMKVTGNLTINKGMPEERTYTLKNTRGYHDHNWGFWRWDGDVGWDWGQTTETKNHLEGTDLGKYTLCFGNVTNNNHTESRGAVLNIMKNKKIIGTFKNETIHIQHYNMTAPIPQLPNNSFPWVTVITADSGENSMNITFTTEYFAPLPIEVGTNEYLVIWELTGTYIVSGYIDGKPVSYTSKGFLEYVA</sequence>
<accession>A0A7G9ZAR2</accession>
<dbReference type="AlphaFoldDB" id="A0A7G9ZAR2"/>
<dbReference type="SUPFAM" id="SSF159245">
    <property type="entry name" value="AttH-like"/>
    <property type="match status" value="1"/>
</dbReference>
<protein>
    <recommendedName>
        <fullName evidence="2">AttH domain-containing protein</fullName>
    </recommendedName>
</protein>
<evidence type="ECO:0008006" key="2">
    <source>
        <dbReference type="Google" id="ProtNLM"/>
    </source>
</evidence>
<evidence type="ECO:0000313" key="1">
    <source>
        <dbReference type="EMBL" id="QNO57346.1"/>
    </source>
</evidence>
<reference evidence="1" key="1">
    <citation type="submission" date="2020-06" db="EMBL/GenBank/DDBJ databases">
        <title>Unique genomic features of the anaerobic methanotrophic archaea.</title>
        <authorList>
            <person name="Chadwick G.L."/>
            <person name="Skennerton C.T."/>
            <person name="Laso-Perez R."/>
            <person name="Leu A.O."/>
            <person name="Speth D.R."/>
            <person name="Yu H."/>
            <person name="Morgan-Lang C."/>
            <person name="Hatzenpichler R."/>
            <person name="Goudeau D."/>
            <person name="Malmstrom R."/>
            <person name="Brazelton W.J."/>
            <person name="Woyke T."/>
            <person name="Hallam S.J."/>
            <person name="Tyson G.W."/>
            <person name="Wegener G."/>
            <person name="Boetius A."/>
            <person name="Orphan V."/>
        </authorList>
    </citation>
    <scope>NUCLEOTIDE SEQUENCE</scope>
</reference>
<dbReference type="EMBL" id="MT631686">
    <property type="protein sequence ID" value="QNO57346.1"/>
    <property type="molecule type" value="Genomic_DNA"/>
</dbReference>
<organism evidence="1">
    <name type="scientific">Candidatus Methanophaga sp. ANME-1 ERB7</name>
    <dbReference type="NCBI Taxonomy" id="2759913"/>
    <lineage>
        <taxon>Archaea</taxon>
        <taxon>Methanobacteriati</taxon>
        <taxon>Methanobacteriota</taxon>
        <taxon>Stenosarchaea group</taxon>
        <taxon>Methanomicrobia</taxon>
        <taxon>Candidatus Methanophagales</taxon>
        <taxon>Candidatus Methanophagaceae</taxon>
        <taxon>Candidatus Methanophaga</taxon>
    </lineage>
</organism>
<gene>
    <name evidence="1" type="ORF">DPOOOCMC_00004</name>
</gene>
<name>A0A7G9ZAR2_9EURY</name>